<feature type="transmembrane region" description="Helical" evidence="1">
    <location>
        <begin position="96"/>
        <end position="118"/>
    </location>
</feature>
<reference evidence="2 3" key="1">
    <citation type="submission" date="2017-06" db="EMBL/GenBank/DDBJ databases">
        <authorList>
            <consortium name="Pathogen Informatics"/>
        </authorList>
    </citation>
    <scope>NUCLEOTIDE SEQUENCE [LARGE SCALE GENOMIC DNA]</scope>
    <source>
        <strain evidence="2 3">NCTC13839</strain>
    </source>
</reference>
<dbReference type="AlphaFoldDB" id="A0A239ZTF7"/>
<dbReference type="EMBL" id="LT906462">
    <property type="protein sequence ID" value="SNV74094.1"/>
    <property type="molecule type" value="Genomic_DNA"/>
</dbReference>
<feature type="transmembrane region" description="Helical" evidence="1">
    <location>
        <begin position="21"/>
        <end position="39"/>
    </location>
</feature>
<proteinExistence type="predicted"/>
<dbReference type="Proteomes" id="UP000242084">
    <property type="component" value="Chromosome 1"/>
</dbReference>
<protein>
    <submittedName>
        <fullName evidence="2">Uncharacterized protein</fullName>
    </submittedName>
</protein>
<feature type="transmembrane region" description="Helical" evidence="1">
    <location>
        <begin position="130"/>
        <end position="154"/>
    </location>
</feature>
<dbReference type="OrthoDB" id="2414673at2"/>
<feature type="transmembrane region" description="Helical" evidence="1">
    <location>
        <begin position="51"/>
        <end position="75"/>
    </location>
</feature>
<organism evidence="2 3">
    <name type="scientific">Mammaliicoccus stepanovicii</name>
    <dbReference type="NCBI Taxonomy" id="643214"/>
    <lineage>
        <taxon>Bacteria</taxon>
        <taxon>Bacillati</taxon>
        <taxon>Bacillota</taxon>
        <taxon>Bacilli</taxon>
        <taxon>Bacillales</taxon>
        <taxon>Staphylococcaceae</taxon>
        <taxon>Mammaliicoccus</taxon>
    </lineage>
</organism>
<evidence type="ECO:0000313" key="3">
    <source>
        <dbReference type="Proteomes" id="UP000242084"/>
    </source>
</evidence>
<accession>A0A239ZTF7</accession>
<gene>
    <name evidence="2" type="ORF">SAMEA4384403_01869</name>
</gene>
<keyword evidence="3" id="KW-1185">Reference proteome</keyword>
<sequence>MSKIGSFFIFHAKALMKDKITLIWILLLPIFLIVINLFVSGEILKSMDQKLTAIALFLSFITMMILLNGIAIEIANIREQGALKSYVMLAGSKYPFLFAIILSQMIVLFISLEVMTILTSLVLNIFSLKLLLYVVIYTILLLPISVIFLAIALLPFKASSLATISSIITIIFYYFSNSHLYGFEWLNPLYFFRSFGLLILNNFTDFNGLILLIYVLYFLIGYISLVKLDINSKTIR</sequence>
<dbReference type="RefSeq" id="WP_095088876.1">
    <property type="nucleotide sequence ID" value="NZ_BMDM01000001.1"/>
</dbReference>
<evidence type="ECO:0000313" key="2">
    <source>
        <dbReference type="EMBL" id="SNV74094.1"/>
    </source>
</evidence>
<keyword evidence="1" id="KW-0472">Membrane</keyword>
<feature type="transmembrane region" description="Helical" evidence="1">
    <location>
        <begin position="161"/>
        <end position="186"/>
    </location>
</feature>
<feature type="transmembrane region" description="Helical" evidence="1">
    <location>
        <begin position="206"/>
        <end position="226"/>
    </location>
</feature>
<keyword evidence="1" id="KW-0812">Transmembrane</keyword>
<dbReference type="KEGG" id="sste:SAMEA4384403_1869"/>
<evidence type="ECO:0000256" key="1">
    <source>
        <dbReference type="SAM" id="Phobius"/>
    </source>
</evidence>
<name>A0A239ZTF7_9STAP</name>
<keyword evidence="1" id="KW-1133">Transmembrane helix</keyword>